<dbReference type="EMBL" id="JAGKHQ010000007">
    <property type="protein sequence ID" value="KAG7512414.1"/>
    <property type="molecule type" value="Genomic_DNA"/>
</dbReference>
<keyword evidence="3" id="KW-1185">Reference proteome</keyword>
<feature type="region of interest" description="Disordered" evidence="1">
    <location>
        <begin position="53"/>
        <end position="88"/>
    </location>
</feature>
<sequence length="88" mass="10115">MFRCNSNFLDTPADQEREFRGQVPIELYQTSPQDPAQKHLHPDVNPWWTIAARSRGPTKKPHGIVSHRVDARRQDRDPDRSTGSHSEG</sequence>
<evidence type="ECO:0000313" key="3">
    <source>
        <dbReference type="Proteomes" id="UP000693946"/>
    </source>
</evidence>
<dbReference type="Proteomes" id="UP000693946">
    <property type="component" value="Linkage Group LG15"/>
</dbReference>
<organism evidence="2 3">
    <name type="scientific">Solea senegalensis</name>
    <name type="common">Senegalese sole</name>
    <dbReference type="NCBI Taxonomy" id="28829"/>
    <lineage>
        <taxon>Eukaryota</taxon>
        <taxon>Metazoa</taxon>
        <taxon>Chordata</taxon>
        <taxon>Craniata</taxon>
        <taxon>Vertebrata</taxon>
        <taxon>Euteleostomi</taxon>
        <taxon>Actinopterygii</taxon>
        <taxon>Neopterygii</taxon>
        <taxon>Teleostei</taxon>
        <taxon>Neoteleostei</taxon>
        <taxon>Acanthomorphata</taxon>
        <taxon>Carangaria</taxon>
        <taxon>Pleuronectiformes</taxon>
        <taxon>Pleuronectoidei</taxon>
        <taxon>Soleidae</taxon>
        <taxon>Solea</taxon>
    </lineage>
</organism>
<name>A0AAV6S4W9_SOLSE</name>
<gene>
    <name evidence="2" type="ORF">JOB18_028628</name>
</gene>
<proteinExistence type="predicted"/>
<feature type="compositionally biased region" description="Basic and acidic residues" evidence="1">
    <location>
        <begin position="67"/>
        <end position="88"/>
    </location>
</feature>
<evidence type="ECO:0000313" key="2">
    <source>
        <dbReference type="EMBL" id="KAG7512414.1"/>
    </source>
</evidence>
<protein>
    <submittedName>
        <fullName evidence="2">Uncharacterized protein</fullName>
    </submittedName>
</protein>
<evidence type="ECO:0000256" key="1">
    <source>
        <dbReference type="SAM" id="MobiDB-lite"/>
    </source>
</evidence>
<reference evidence="2 3" key="1">
    <citation type="journal article" date="2021" name="Sci. Rep.">
        <title>Chromosome anchoring in Senegalese sole (Solea senegalensis) reveals sex-associated markers and genome rearrangements in flatfish.</title>
        <authorList>
            <person name="Guerrero-Cozar I."/>
            <person name="Gomez-Garrido J."/>
            <person name="Berbel C."/>
            <person name="Martinez-Blanch J.F."/>
            <person name="Alioto T."/>
            <person name="Claros M.G."/>
            <person name="Gagnaire P.A."/>
            <person name="Manchado M."/>
        </authorList>
    </citation>
    <scope>NUCLEOTIDE SEQUENCE [LARGE SCALE GENOMIC DNA]</scope>
    <source>
        <strain evidence="2">Sse05_10M</strain>
    </source>
</reference>
<dbReference type="AlphaFoldDB" id="A0AAV6S4W9"/>
<comment type="caution">
    <text evidence="2">The sequence shown here is derived from an EMBL/GenBank/DDBJ whole genome shotgun (WGS) entry which is preliminary data.</text>
</comment>
<accession>A0AAV6S4W9</accession>